<dbReference type="SUPFAM" id="SSF56112">
    <property type="entry name" value="Protein kinase-like (PK-like)"/>
    <property type="match status" value="1"/>
</dbReference>
<evidence type="ECO:0000256" key="1">
    <source>
        <dbReference type="ARBA" id="ARBA00038240"/>
    </source>
</evidence>
<dbReference type="Gene3D" id="3.90.1200.10">
    <property type="match status" value="1"/>
</dbReference>
<dbReference type="InterPro" id="IPR050249">
    <property type="entry name" value="Pseudomonas-type_ThrB"/>
</dbReference>
<dbReference type="EMBL" id="CP017634">
    <property type="protein sequence ID" value="ATW26186.1"/>
    <property type="molecule type" value="Genomic_DNA"/>
</dbReference>
<feature type="domain" description="Aminoglycoside phosphotransferase" evidence="2">
    <location>
        <begin position="76"/>
        <end position="326"/>
    </location>
</feature>
<accession>A0A3G1KUR8</accession>
<dbReference type="InterPro" id="IPR011009">
    <property type="entry name" value="Kinase-like_dom_sf"/>
</dbReference>
<organism evidence="3 4">
    <name type="scientific">Formimonas warabiya</name>
    <dbReference type="NCBI Taxonomy" id="1761012"/>
    <lineage>
        <taxon>Bacteria</taxon>
        <taxon>Bacillati</taxon>
        <taxon>Bacillota</taxon>
        <taxon>Clostridia</taxon>
        <taxon>Eubacteriales</taxon>
        <taxon>Peptococcaceae</taxon>
        <taxon>Candidatus Formimonas</taxon>
    </lineage>
</organism>
<sequence length="424" mass="49016">MASKNFVEMETQVMKHYPRCTAQMLLDLHHEVLGVSAKTDELAQLTKECFFYSQIREIVEGYYDLGTLVDAYQIFGGYINTTFGIYTEKDGEKETWLFRKYKRGKEVESLLFEHKLLLHARKNGFSFGAIPIKAKNGKTYHVEKQIMPEGEEDFYFAVFNYIGGSNKYDWIPNWADDGIADTTILSAAISMAQFHNSTKNFDPEGRHGDNIMDNEDITVNDIIKKFPQTLKNYRKSYADTGYENAYTEYFDANYNFMSRMCAASVIPDEDYVKMISVPCHCDFHPGNFKYTEDGTVCGSFDYDMAKIDSRLFEIGLAMHYCFASWKSETNGSIRLERVKKFIDTYNTELSKMGGLAPMNGTEKKYLYEVIVQGALYVIGWCSVACVYNPTLNPYEYLFYTQHLIACLHWLEDHESEIRELSKRL</sequence>
<evidence type="ECO:0000259" key="2">
    <source>
        <dbReference type="Pfam" id="PF01636"/>
    </source>
</evidence>
<name>A0A3G1KUR8_FORW1</name>
<dbReference type="Pfam" id="PF01636">
    <property type="entry name" value="APH"/>
    <property type="match status" value="1"/>
</dbReference>
<reference evidence="3 4" key="1">
    <citation type="submission" date="2016-10" db="EMBL/GenBank/DDBJ databases">
        <title>Complete Genome Sequence of Peptococcaceae strain DCMF.</title>
        <authorList>
            <person name="Edwards R.J."/>
            <person name="Holland S.I."/>
            <person name="Deshpande N.P."/>
            <person name="Wong Y.K."/>
            <person name="Ertan H."/>
            <person name="Manefield M."/>
            <person name="Russell T.L."/>
            <person name="Lee M.J."/>
        </authorList>
    </citation>
    <scope>NUCLEOTIDE SEQUENCE [LARGE SCALE GENOMIC DNA]</scope>
    <source>
        <strain evidence="3 4">DCMF</strain>
    </source>
</reference>
<dbReference type="InterPro" id="IPR002575">
    <property type="entry name" value="Aminoglycoside_PTrfase"/>
</dbReference>
<dbReference type="Proteomes" id="UP000323521">
    <property type="component" value="Chromosome"/>
</dbReference>
<gene>
    <name evidence="3" type="ORF">DCMF_16685</name>
</gene>
<evidence type="ECO:0000313" key="3">
    <source>
        <dbReference type="EMBL" id="ATW26186.1"/>
    </source>
</evidence>
<dbReference type="Gene3D" id="3.30.200.20">
    <property type="entry name" value="Phosphorylase Kinase, domain 1"/>
    <property type="match status" value="1"/>
</dbReference>
<dbReference type="PANTHER" id="PTHR21064:SF6">
    <property type="entry name" value="AMINOGLYCOSIDE PHOSPHOTRANSFERASE DOMAIN-CONTAINING PROTEIN"/>
    <property type="match status" value="1"/>
</dbReference>
<protein>
    <recommendedName>
        <fullName evidence="2">Aminoglycoside phosphotransferase domain-containing protein</fullName>
    </recommendedName>
</protein>
<comment type="similarity">
    <text evidence="1">Belongs to the pseudomonas-type ThrB family.</text>
</comment>
<dbReference type="OrthoDB" id="9771902at2"/>
<keyword evidence="4" id="KW-1185">Reference proteome</keyword>
<dbReference type="AlphaFoldDB" id="A0A3G1KUR8"/>
<evidence type="ECO:0000313" key="4">
    <source>
        <dbReference type="Proteomes" id="UP000323521"/>
    </source>
</evidence>
<dbReference type="KEGG" id="fwa:DCMF_16685"/>
<dbReference type="RefSeq" id="WP_148135468.1">
    <property type="nucleotide sequence ID" value="NZ_CP017634.1"/>
</dbReference>
<proteinExistence type="inferred from homology"/>
<dbReference type="GO" id="GO:0019202">
    <property type="term" value="F:amino acid kinase activity"/>
    <property type="evidence" value="ECO:0007669"/>
    <property type="project" value="TreeGrafter"/>
</dbReference>
<dbReference type="PANTHER" id="PTHR21064">
    <property type="entry name" value="AMINOGLYCOSIDE PHOSPHOTRANSFERASE DOMAIN-CONTAINING PROTEIN-RELATED"/>
    <property type="match status" value="1"/>
</dbReference>